<protein>
    <recommendedName>
        <fullName evidence="7">WRKY domain-containing protein</fullName>
    </recommendedName>
</protein>
<dbReference type="EMBL" id="BQKI01000004">
    <property type="protein sequence ID" value="GJM92729.1"/>
    <property type="molecule type" value="Genomic_DNA"/>
</dbReference>
<organism evidence="8 9">
    <name type="scientific">Eleusine coracana subsp. coracana</name>
    <dbReference type="NCBI Taxonomy" id="191504"/>
    <lineage>
        <taxon>Eukaryota</taxon>
        <taxon>Viridiplantae</taxon>
        <taxon>Streptophyta</taxon>
        <taxon>Embryophyta</taxon>
        <taxon>Tracheophyta</taxon>
        <taxon>Spermatophyta</taxon>
        <taxon>Magnoliopsida</taxon>
        <taxon>Liliopsida</taxon>
        <taxon>Poales</taxon>
        <taxon>Poaceae</taxon>
        <taxon>PACMAD clade</taxon>
        <taxon>Chloridoideae</taxon>
        <taxon>Cynodonteae</taxon>
        <taxon>Eleusininae</taxon>
        <taxon>Eleusine</taxon>
    </lineage>
</organism>
<evidence type="ECO:0000256" key="5">
    <source>
        <dbReference type="ARBA" id="ARBA00023242"/>
    </source>
</evidence>
<keyword evidence="4" id="KW-0804">Transcription</keyword>
<evidence type="ECO:0000256" key="2">
    <source>
        <dbReference type="ARBA" id="ARBA00023015"/>
    </source>
</evidence>
<name>A0AAV5C202_ELECO</name>
<feature type="domain" description="WRKY" evidence="7">
    <location>
        <begin position="69"/>
        <end position="131"/>
    </location>
</feature>
<dbReference type="Pfam" id="PF03106">
    <property type="entry name" value="WRKY"/>
    <property type="match status" value="1"/>
</dbReference>
<gene>
    <name evidence="8" type="primary">ga09223</name>
    <name evidence="8" type="ORF">PR202_ga09223</name>
</gene>
<reference evidence="8" key="1">
    <citation type="journal article" date="2018" name="DNA Res.">
        <title>Multiple hybrid de novo genome assembly of finger millet, an orphan allotetraploid crop.</title>
        <authorList>
            <person name="Hatakeyama M."/>
            <person name="Aluri S."/>
            <person name="Balachadran M.T."/>
            <person name="Sivarajan S.R."/>
            <person name="Patrignani A."/>
            <person name="Gruter S."/>
            <person name="Poveda L."/>
            <person name="Shimizu-Inatsugi R."/>
            <person name="Baeten J."/>
            <person name="Francoijs K.J."/>
            <person name="Nataraja K.N."/>
            <person name="Reddy Y.A.N."/>
            <person name="Phadnis S."/>
            <person name="Ravikumar R.L."/>
            <person name="Schlapbach R."/>
            <person name="Sreeman S.M."/>
            <person name="Shimizu K.K."/>
        </authorList>
    </citation>
    <scope>NUCLEOTIDE SEQUENCE</scope>
</reference>
<dbReference type="Proteomes" id="UP001054889">
    <property type="component" value="Unassembled WGS sequence"/>
</dbReference>
<evidence type="ECO:0000259" key="7">
    <source>
        <dbReference type="PROSITE" id="PS50811"/>
    </source>
</evidence>
<dbReference type="InterPro" id="IPR036576">
    <property type="entry name" value="WRKY_dom_sf"/>
</dbReference>
<comment type="subcellular location">
    <subcellularLocation>
        <location evidence="1">Nucleus</location>
    </subcellularLocation>
</comment>
<keyword evidence="2" id="KW-0805">Transcription regulation</keyword>
<dbReference type="AlphaFoldDB" id="A0AAV5C202"/>
<dbReference type="PANTHER" id="PTHR31282">
    <property type="entry name" value="WRKY TRANSCRIPTION FACTOR 21-RELATED"/>
    <property type="match status" value="1"/>
</dbReference>
<proteinExistence type="predicted"/>
<feature type="region of interest" description="Disordered" evidence="6">
    <location>
        <begin position="174"/>
        <end position="228"/>
    </location>
</feature>
<keyword evidence="3" id="KW-0238">DNA-binding</keyword>
<keyword evidence="9" id="KW-1185">Reference proteome</keyword>
<dbReference type="GO" id="GO:0005634">
    <property type="term" value="C:nucleus"/>
    <property type="evidence" value="ECO:0007669"/>
    <property type="project" value="UniProtKB-SubCell"/>
</dbReference>
<dbReference type="GO" id="GO:0003700">
    <property type="term" value="F:DNA-binding transcription factor activity"/>
    <property type="evidence" value="ECO:0007669"/>
    <property type="project" value="InterPro"/>
</dbReference>
<reference evidence="8" key="2">
    <citation type="submission" date="2021-12" db="EMBL/GenBank/DDBJ databases">
        <title>Resequencing data analysis of finger millet.</title>
        <authorList>
            <person name="Hatakeyama M."/>
            <person name="Aluri S."/>
            <person name="Balachadran M.T."/>
            <person name="Sivarajan S.R."/>
            <person name="Poveda L."/>
            <person name="Shimizu-Inatsugi R."/>
            <person name="Schlapbach R."/>
            <person name="Sreeman S.M."/>
            <person name="Shimizu K.K."/>
        </authorList>
    </citation>
    <scope>NUCLEOTIDE SEQUENCE</scope>
</reference>
<dbReference type="Gene3D" id="2.20.25.80">
    <property type="entry name" value="WRKY domain"/>
    <property type="match status" value="1"/>
</dbReference>
<evidence type="ECO:0000256" key="1">
    <source>
        <dbReference type="ARBA" id="ARBA00004123"/>
    </source>
</evidence>
<sequence length="256" mass="28904">MASPRMKSEQSFEFGDSSTQDALGSASESYSPPSSGFGLSPPESSPPDGRRRRRDRPTWSQYTYTPYLDGHLWRKYGQKKIKDAEHPRLYYRCSYRDDRHCLASMLLQQQNSEVPPLYHVTYTYEHTCGAQPVPMPDIVVEPQQPTARQEGLVLRFDSPGGHHDMQRHQAMSPSPYAMLNFGSSSQQPVFRSDPGAGSSSSSSSFPTEALQAPSSMNGDGDMYPAWNSFSYDDLDDHMRFGDHTQFPYNSNNDDDY</sequence>
<dbReference type="SUPFAM" id="SSF118290">
    <property type="entry name" value="WRKY DNA-binding domain"/>
    <property type="match status" value="1"/>
</dbReference>
<feature type="compositionally biased region" description="Basic and acidic residues" evidence="6">
    <location>
        <begin position="1"/>
        <end position="10"/>
    </location>
</feature>
<keyword evidence="5" id="KW-0539">Nucleus</keyword>
<evidence type="ECO:0000256" key="6">
    <source>
        <dbReference type="SAM" id="MobiDB-lite"/>
    </source>
</evidence>
<dbReference type="SMART" id="SM00774">
    <property type="entry name" value="WRKY"/>
    <property type="match status" value="1"/>
</dbReference>
<comment type="caution">
    <text evidence="8">The sequence shown here is derived from an EMBL/GenBank/DDBJ whole genome shotgun (WGS) entry which is preliminary data.</text>
</comment>
<evidence type="ECO:0000256" key="4">
    <source>
        <dbReference type="ARBA" id="ARBA00023163"/>
    </source>
</evidence>
<evidence type="ECO:0000256" key="3">
    <source>
        <dbReference type="ARBA" id="ARBA00023125"/>
    </source>
</evidence>
<feature type="compositionally biased region" description="Low complexity" evidence="6">
    <location>
        <begin position="25"/>
        <end position="42"/>
    </location>
</feature>
<dbReference type="InterPro" id="IPR003657">
    <property type="entry name" value="WRKY_dom"/>
</dbReference>
<accession>A0AAV5C202</accession>
<feature type="region of interest" description="Disordered" evidence="6">
    <location>
        <begin position="1"/>
        <end position="58"/>
    </location>
</feature>
<dbReference type="InterPro" id="IPR044810">
    <property type="entry name" value="WRKY_plant"/>
</dbReference>
<dbReference type="PROSITE" id="PS50811">
    <property type="entry name" value="WRKY"/>
    <property type="match status" value="1"/>
</dbReference>
<dbReference type="GO" id="GO:0043565">
    <property type="term" value="F:sequence-specific DNA binding"/>
    <property type="evidence" value="ECO:0007669"/>
    <property type="project" value="InterPro"/>
</dbReference>
<evidence type="ECO:0000313" key="8">
    <source>
        <dbReference type="EMBL" id="GJM92729.1"/>
    </source>
</evidence>
<evidence type="ECO:0000313" key="9">
    <source>
        <dbReference type="Proteomes" id="UP001054889"/>
    </source>
</evidence>